<dbReference type="GeneID" id="4838351"/>
<proteinExistence type="predicted"/>
<dbReference type="AlphaFoldDB" id="A3LS32"/>
<name>A3LS32_PICST</name>
<dbReference type="GO" id="GO:0005829">
    <property type="term" value="C:cytosol"/>
    <property type="evidence" value="ECO:0007669"/>
    <property type="project" value="TreeGrafter"/>
</dbReference>
<feature type="domain" description="Thiaminase-2/PQQC" evidence="3">
    <location>
        <begin position="14"/>
        <end position="227"/>
    </location>
</feature>
<evidence type="ECO:0000259" key="3">
    <source>
        <dbReference type="Pfam" id="PF03070"/>
    </source>
</evidence>
<accession>A3LS32</accession>
<dbReference type="InterPro" id="IPR026285">
    <property type="entry name" value="TenA_E"/>
</dbReference>
<feature type="binding site" evidence="2">
    <location>
        <position position="82"/>
    </location>
    <ligand>
        <name>substrate</name>
    </ligand>
</feature>
<dbReference type="RefSeq" id="XP_001383520.1">
    <property type="nucleotide sequence ID" value="XM_001383483.1"/>
</dbReference>
<dbReference type="InterPro" id="IPR004305">
    <property type="entry name" value="Thiaminase-2/PQQC"/>
</dbReference>
<evidence type="ECO:0000313" key="5">
    <source>
        <dbReference type="Proteomes" id="UP000002258"/>
    </source>
</evidence>
<dbReference type="FunCoup" id="A3LS32">
    <property type="interactions" value="13"/>
</dbReference>
<dbReference type="KEGG" id="pic:PICST_43079"/>
<dbReference type="Gene3D" id="1.20.910.10">
    <property type="entry name" value="Heme oxygenase-like"/>
    <property type="match status" value="1"/>
</dbReference>
<dbReference type="PANTHER" id="PTHR43198">
    <property type="entry name" value="BIFUNCTIONAL TH2 PROTEIN"/>
    <property type="match status" value="1"/>
</dbReference>
<dbReference type="GO" id="GO:0006772">
    <property type="term" value="P:thiamine metabolic process"/>
    <property type="evidence" value="ECO:0007669"/>
    <property type="project" value="UniProtKB-ARBA"/>
</dbReference>
<dbReference type="HOGENOM" id="CLU_077537_0_0_1"/>
<dbReference type="OrthoDB" id="37730at2759"/>
<dbReference type="EMBL" id="CP000497">
    <property type="protein sequence ID" value="ABN65491.1"/>
    <property type="molecule type" value="Genomic_DNA"/>
</dbReference>
<dbReference type="PIRSF" id="PIRSF003170">
    <property type="entry name" value="Pet18p"/>
    <property type="match status" value="1"/>
</dbReference>
<organism evidence="4 5">
    <name type="scientific">Scheffersomyces stipitis (strain ATCC 58785 / CBS 6054 / NBRC 10063 / NRRL Y-11545)</name>
    <name type="common">Yeast</name>
    <name type="synonym">Pichia stipitis</name>
    <dbReference type="NCBI Taxonomy" id="322104"/>
    <lineage>
        <taxon>Eukaryota</taxon>
        <taxon>Fungi</taxon>
        <taxon>Dikarya</taxon>
        <taxon>Ascomycota</taxon>
        <taxon>Saccharomycotina</taxon>
        <taxon>Pichiomycetes</taxon>
        <taxon>Debaryomycetaceae</taxon>
        <taxon>Scheffersomyces</taxon>
    </lineage>
</organism>
<evidence type="ECO:0000256" key="2">
    <source>
        <dbReference type="PIRSR" id="PIRSR003170-2"/>
    </source>
</evidence>
<sequence length="231" mass="27246">MSIIEELLEKHHEKFIQSITHPLTNELCKGTLADYRLFTYLTQDLKFFQIGLNLFGKVLAYCDDSKAAITLGKQIGFISNDENDYFFKCLEQLKDESLHELQNKVSQMLLEQPITLPEVQKYNELLTELTYESKSYVELITYMYTMEKVYLGWADYSIDNKLIPANITYKHKEWIRLHSGDDFSNWVAFLKSEVDRVVKSPEDREISERVFVRALDHEIAFFNACYNYDEQ</sequence>
<dbReference type="PANTHER" id="PTHR43198:SF2">
    <property type="entry name" value="SI:CH1073-67J19.1-RELATED"/>
    <property type="match status" value="1"/>
</dbReference>
<keyword evidence="5" id="KW-1185">Reference proteome</keyword>
<feature type="active site" description="Proton donor" evidence="1">
    <location>
        <position position="218"/>
    </location>
</feature>
<feature type="binding site" evidence="2">
    <location>
        <position position="147"/>
    </location>
    <ligand>
        <name>substrate</name>
    </ligand>
</feature>
<evidence type="ECO:0000256" key="1">
    <source>
        <dbReference type="PIRSR" id="PIRSR003170-1"/>
    </source>
</evidence>
<dbReference type="InterPro" id="IPR050967">
    <property type="entry name" value="Thiamine_Salvage_TenA"/>
</dbReference>
<dbReference type="Pfam" id="PF03070">
    <property type="entry name" value="TENA_THI-4"/>
    <property type="match status" value="1"/>
</dbReference>
<feature type="binding site" evidence="2">
    <location>
        <position position="44"/>
    </location>
    <ligand>
        <name>substrate</name>
    </ligand>
</feature>
<dbReference type="InterPro" id="IPR016084">
    <property type="entry name" value="Haem_Oase-like_multi-hlx"/>
</dbReference>
<reference evidence="4 5" key="1">
    <citation type="journal article" date="2007" name="Nat. Biotechnol.">
        <title>Genome sequence of the lignocellulose-bioconverting and xylose-fermenting yeast Pichia stipitis.</title>
        <authorList>
            <person name="Jeffries T.W."/>
            <person name="Grigoriev I.V."/>
            <person name="Grimwood J."/>
            <person name="Laplaza J.M."/>
            <person name="Aerts A."/>
            <person name="Salamov A."/>
            <person name="Schmutz J."/>
            <person name="Lindquist E."/>
            <person name="Dehal P."/>
            <person name="Shapiro H."/>
            <person name="Jin Y.S."/>
            <person name="Passoth V."/>
            <person name="Richardson P.M."/>
        </authorList>
    </citation>
    <scope>NUCLEOTIDE SEQUENCE [LARGE SCALE GENOMIC DNA]</scope>
    <source>
        <strain evidence="5">ATCC 58785 / CBS 6054 / NBRC 10063 / NRRL Y-11545</strain>
    </source>
</reference>
<evidence type="ECO:0000313" key="4">
    <source>
        <dbReference type="EMBL" id="ABN65491.1"/>
    </source>
</evidence>
<dbReference type="CDD" id="cd19358">
    <property type="entry name" value="TenA_E_Spr0628-like"/>
    <property type="match status" value="1"/>
</dbReference>
<dbReference type="STRING" id="322104.A3LS32"/>
<dbReference type="Proteomes" id="UP000002258">
    <property type="component" value="Chromosome 3"/>
</dbReference>
<dbReference type="eggNOG" id="ENOG502QT8P">
    <property type="taxonomic scope" value="Eukaryota"/>
</dbReference>
<dbReference type="OMA" id="AEWITLH"/>
<dbReference type="InParanoid" id="A3LS32"/>
<protein>
    <submittedName>
        <fullName evidence="4">Transcription regulator</fullName>
    </submittedName>
</protein>
<dbReference type="SUPFAM" id="SSF48613">
    <property type="entry name" value="Heme oxygenase-like"/>
    <property type="match status" value="1"/>
</dbReference>
<gene>
    <name evidence="4" type="ORF">PICST_43079</name>
</gene>